<comment type="caution">
    <text evidence="2">The sequence shown here is derived from an EMBL/GenBank/DDBJ whole genome shotgun (WGS) entry which is preliminary data.</text>
</comment>
<dbReference type="EMBL" id="BEGY01000031">
    <property type="protein sequence ID" value="GAX78286.1"/>
    <property type="molecule type" value="Genomic_DNA"/>
</dbReference>
<evidence type="ECO:0000256" key="1">
    <source>
        <dbReference type="SAM" id="Phobius"/>
    </source>
</evidence>
<evidence type="ECO:0008006" key="4">
    <source>
        <dbReference type="Google" id="ProtNLM"/>
    </source>
</evidence>
<dbReference type="InterPro" id="IPR029044">
    <property type="entry name" value="Nucleotide-diphossugar_trans"/>
</dbReference>
<evidence type="ECO:0000313" key="3">
    <source>
        <dbReference type="Proteomes" id="UP000232323"/>
    </source>
</evidence>
<dbReference type="Proteomes" id="UP000232323">
    <property type="component" value="Unassembled WGS sequence"/>
</dbReference>
<proteinExistence type="predicted"/>
<evidence type="ECO:0000313" key="2">
    <source>
        <dbReference type="EMBL" id="GAX78286.1"/>
    </source>
</evidence>
<keyword evidence="1" id="KW-0472">Membrane</keyword>
<keyword evidence="1" id="KW-0812">Transmembrane</keyword>
<organism evidence="2 3">
    <name type="scientific">Chlamydomonas eustigma</name>
    <dbReference type="NCBI Taxonomy" id="1157962"/>
    <lineage>
        <taxon>Eukaryota</taxon>
        <taxon>Viridiplantae</taxon>
        <taxon>Chlorophyta</taxon>
        <taxon>core chlorophytes</taxon>
        <taxon>Chlorophyceae</taxon>
        <taxon>CS clade</taxon>
        <taxon>Chlamydomonadales</taxon>
        <taxon>Chlamydomonadaceae</taxon>
        <taxon>Chlamydomonas</taxon>
    </lineage>
</organism>
<sequence>MGLASPNKLTISISACLKLLLVVATLVIFIILLCFKQSLWDLNAWSSHPHPTKSWRPPAKKVVIAVGTLGGRISYLHRSLPTLMSQTVGSDNIILSICKAKRHEVVEKLSEFGPFTSAGNSSHGVAMKGSNGLTLYFLYAEDWGPGTKLVGAYLLVGSDPHAVIVTLDDDVEYQPGLVEWLVQHIPQPAGAVSGYCEEPLPSTPGKWRQLHENLLYRNLYWGQAVQCNGWLMGWGGVAYPASAFKDDLLTYLSGLPKGCFYHDDVWLSGYLYKAGVPRYVLFGAPVPKYEDHIERHPTLSISSIANTQELHQWPCAQHFNLFKPTAQFSSTE</sequence>
<keyword evidence="1" id="KW-1133">Transmembrane helix</keyword>
<feature type="transmembrane region" description="Helical" evidence="1">
    <location>
        <begin position="12"/>
        <end position="35"/>
    </location>
</feature>
<dbReference type="AlphaFoldDB" id="A0A250X5G5"/>
<dbReference type="SUPFAM" id="SSF53448">
    <property type="entry name" value="Nucleotide-diphospho-sugar transferases"/>
    <property type="match status" value="1"/>
</dbReference>
<name>A0A250X5G5_9CHLO</name>
<dbReference type="OrthoDB" id="414863at2759"/>
<keyword evidence="3" id="KW-1185">Reference proteome</keyword>
<reference evidence="2 3" key="1">
    <citation type="submission" date="2017-08" db="EMBL/GenBank/DDBJ databases">
        <title>Acidophilic green algal genome provides insights into adaptation to an acidic environment.</title>
        <authorList>
            <person name="Hirooka S."/>
            <person name="Hirose Y."/>
            <person name="Kanesaki Y."/>
            <person name="Higuchi S."/>
            <person name="Fujiwara T."/>
            <person name="Onuma R."/>
            <person name="Era A."/>
            <person name="Ohbayashi R."/>
            <person name="Uzuka A."/>
            <person name="Nozaki H."/>
            <person name="Yoshikawa H."/>
            <person name="Miyagishima S.Y."/>
        </authorList>
    </citation>
    <scope>NUCLEOTIDE SEQUENCE [LARGE SCALE GENOMIC DNA]</scope>
    <source>
        <strain evidence="2 3">NIES-2499</strain>
    </source>
</reference>
<accession>A0A250X5G5</accession>
<protein>
    <recommendedName>
        <fullName evidence="4">Hexosyltransferase</fullName>
    </recommendedName>
</protein>
<gene>
    <name evidence="2" type="ORF">CEUSTIGMA_g5728.t1</name>
</gene>
<dbReference type="STRING" id="1157962.A0A250X5G5"/>